<comment type="caution">
    <text evidence="6">The sequence shown here is derived from an EMBL/GenBank/DDBJ whole genome shotgun (WGS) entry which is preliminary data.</text>
</comment>
<dbReference type="InterPro" id="IPR058163">
    <property type="entry name" value="LysR-type_TF_proteobact-type"/>
</dbReference>
<dbReference type="SUPFAM" id="SSF46785">
    <property type="entry name" value="Winged helix' DNA-binding domain"/>
    <property type="match status" value="1"/>
</dbReference>
<dbReference type="PANTHER" id="PTHR30537:SF79">
    <property type="entry name" value="TRANSCRIPTIONAL REGULATOR-RELATED"/>
    <property type="match status" value="1"/>
</dbReference>
<dbReference type="InterPro" id="IPR036390">
    <property type="entry name" value="WH_DNA-bd_sf"/>
</dbReference>
<comment type="similarity">
    <text evidence="1">Belongs to the LysR transcriptional regulatory family.</text>
</comment>
<sequence>MTLEYLDEIEAPRPKPAAHKSTPPFAALRAFESVGRVGGLRRAAQDLGLDHAVVSRHVRSLESWLGVPLIDRLQSGGRLTADGERYHRRISAALAEIAAATSDIMRPGEQGPLKIWCSQGFASHWLVPRLGRFRADSPGLEIEVQPTEAKPSFAAREADADIRYLWGEATPESLFAGVRWIELVRPEVMAVASPDLLAAYPPVREPADLLNLPLLHKKDDEQWRGWLAEQGLTGIGPMPGLRLWYNSMTVEAASRGQGVALANACVLRDQLRDGRLVKVEVGRPVTSGAYFFTTRADRWSHPPLVRLRRWLTQELAE</sequence>
<dbReference type="Pfam" id="PF03466">
    <property type="entry name" value="LysR_substrate"/>
    <property type="match status" value="1"/>
</dbReference>
<evidence type="ECO:0000256" key="1">
    <source>
        <dbReference type="ARBA" id="ARBA00009437"/>
    </source>
</evidence>
<dbReference type="SUPFAM" id="SSF53850">
    <property type="entry name" value="Periplasmic binding protein-like II"/>
    <property type="match status" value="1"/>
</dbReference>
<dbReference type="InterPro" id="IPR000847">
    <property type="entry name" value="LysR_HTH_N"/>
</dbReference>
<dbReference type="Pfam" id="PF00126">
    <property type="entry name" value="HTH_1"/>
    <property type="match status" value="1"/>
</dbReference>
<dbReference type="PANTHER" id="PTHR30537">
    <property type="entry name" value="HTH-TYPE TRANSCRIPTIONAL REGULATOR"/>
    <property type="match status" value="1"/>
</dbReference>
<keyword evidence="7" id="KW-1185">Reference proteome</keyword>
<keyword evidence="4" id="KW-0804">Transcription</keyword>
<reference evidence="7" key="1">
    <citation type="journal article" date="2019" name="Int. J. Syst. Evol. Microbiol.">
        <title>The Global Catalogue of Microorganisms (GCM) 10K type strain sequencing project: providing services to taxonomists for standard genome sequencing and annotation.</title>
        <authorList>
            <consortium name="The Broad Institute Genomics Platform"/>
            <consortium name="The Broad Institute Genome Sequencing Center for Infectious Disease"/>
            <person name="Wu L."/>
            <person name="Ma J."/>
        </authorList>
    </citation>
    <scope>NUCLEOTIDE SEQUENCE [LARGE SCALE GENOMIC DNA]</scope>
    <source>
        <strain evidence="7">DFY28</strain>
    </source>
</reference>
<keyword evidence="2" id="KW-0805">Transcription regulation</keyword>
<protein>
    <submittedName>
        <fullName evidence="6">LysR substrate-binding domain-containing protein</fullName>
    </submittedName>
</protein>
<evidence type="ECO:0000256" key="2">
    <source>
        <dbReference type="ARBA" id="ARBA00023015"/>
    </source>
</evidence>
<dbReference type="Proteomes" id="UP001597237">
    <property type="component" value="Unassembled WGS sequence"/>
</dbReference>
<evidence type="ECO:0000313" key="7">
    <source>
        <dbReference type="Proteomes" id="UP001597237"/>
    </source>
</evidence>
<dbReference type="InterPro" id="IPR005119">
    <property type="entry name" value="LysR_subst-bd"/>
</dbReference>
<organism evidence="6 7">
    <name type="scientific">Phenylobacterium terrae</name>
    <dbReference type="NCBI Taxonomy" id="2665495"/>
    <lineage>
        <taxon>Bacteria</taxon>
        <taxon>Pseudomonadati</taxon>
        <taxon>Pseudomonadota</taxon>
        <taxon>Alphaproteobacteria</taxon>
        <taxon>Caulobacterales</taxon>
        <taxon>Caulobacteraceae</taxon>
        <taxon>Phenylobacterium</taxon>
    </lineage>
</organism>
<accession>A0ABW4N4R1</accession>
<dbReference type="CDD" id="cd08432">
    <property type="entry name" value="PBP2_GcdR_TrpI_HvrB_AmpR_like"/>
    <property type="match status" value="1"/>
</dbReference>
<evidence type="ECO:0000256" key="4">
    <source>
        <dbReference type="ARBA" id="ARBA00023163"/>
    </source>
</evidence>
<dbReference type="Gene3D" id="3.40.190.10">
    <property type="entry name" value="Periplasmic binding protein-like II"/>
    <property type="match status" value="2"/>
</dbReference>
<gene>
    <name evidence="6" type="ORF">ACFSC0_09695</name>
</gene>
<evidence type="ECO:0000259" key="5">
    <source>
        <dbReference type="PROSITE" id="PS50931"/>
    </source>
</evidence>
<evidence type="ECO:0000256" key="3">
    <source>
        <dbReference type="ARBA" id="ARBA00023125"/>
    </source>
</evidence>
<name>A0ABW4N4R1_9CAUL</name>
<dbReference type="PROSITE" id="PS50931">
    <property type="entry name" value="HTH_LYSR"/>
    <property type="match status" value="1"/>
</dbReference>
<dbReference type="RefSeq" id="WP_377283143.1">
    <property type="nucleotide sequence ID" value="NZ_JBHRSI010000008.1"/>
</dbReference>
<dbReference type="InterPro" id="IPR036388">
    <property type="entry name" value="WH-like_DNA-bd_sf"/>
</dbReference>
<evidence type="ECO:0000313" key="6">
    <source>
        <dbReference type="EMBL" id="MFD1783665.1"/>
    </source>
</evidence>
<keyword evidence="3" id="KW-0238">DNA-binding</keyword>
<feature type="domain" description="HTH lysR-type" evidence="5">
    <location>
        <begin position="23"/>
        <end position="80"/>
    </location>
</feature>
<dbReference type="Gene3D" id="1.10.10.10">
    <property type="entry name" value="Winged helix-like DNA-binding domain superfamily/Winged helix DNA-binding domain"/>
    <property type="match status" value="1"/>
</dbReference>
<proteinExistence type="inferred from homology"/>
<dbReference type="EMBL" id="JBHUEY010000001">
    <property type="protein sequence ID" value="MFD1783665.1"/>
    <property type="molecule type" value="Genomic_DNA"/>
</dbReference>